<organism evidence="2 3">
    <name type="scientific">Alkalimonas cellulosilytica</name>
    <dbReference type="NCBI Taxonomy" id="3058395"/>
    <lineage>
        <taxon>Bacteria</taxon>
        <taxon>Pseudomonadati</taxon>
        <taxon>Pseudomonadota</taxon>
        <taxon>Gammaproteobacteria</taxon>
        <taxon>Alkalimonas</taxon>
    </lineage>
</organism>
<feature type="domain" description="Xylose isomerase-like TIM barrel" evidence="1">
    <location>
        <begin position="64"/>
        <end position="249"/>
    </location>
</feature>
<protein>
    <submittedName>
        <fullName evidence="2">Sugar phosphate isomerase/epimerase</fullName>
    </submittedName>
</protein>
<accession>A0ABU7J7R2</accession>
<dbReference type="RefSeq" id="WP_330129565.1">
    <property type="nucleotide sequence ID" value="NZ_JAUHLI010000013.1"/>
</dbReference>
<dbReference type="EMBL" id="JAUHLI010000013">
    <property type="protein sequence ID" value="MEE2002502.1"/>
    <property type="molecule type" value="Genomic_DNA"/>
</dbReference>
<dbReference type="PANTHER" id="PTHR12110">
    <property type="entry name" value="HYDROXYPYRUVATE ISOMERASE"/>
    <property type="match status" value="1"/>
</dbReference>
<dbReference type="PANTHER" id="PTHR12110:SF41">
    <property type="entry name" value="INOSOSE DEHYDRATASE"/>
    <property type="match status" value="1"/>
</dbReference>
<dbReference type="PROSITE" id="PS51318">
    <property type="entry name" value="TAT"/>
    <property type="match status" value="1"/>
</dbReference>
<comment type="caution">
    <text evidence="2">The sequence shown here is derived from an EMBL/GenBank/DDBJ whole genome shotgun (WGS) entry which is preliminary data.</text>
</comment>
<proteinExistence type="predicted"/>
<evidence type="ECO:0000259" key="1">
    <source>
        <dbReference type="Pfam" id="PF01261"/>
    </source>
</evidence>
<dbReference type="Proteomes" id="UP001336314">
    <property type="component" value="Unassembled WGS sequence"/>
</dbReference>
<gene>
    <name evidence="2" type="ORF">QWY20_13650</name>
</gene>
<evidence type="ECO:0000313" key="2">
    <source>
        <dbReference type="EMBL" id="MEE2002502.1"/>
    </source>
</evidence>
<keyword evidence="2" id="KW-0413">Isomerase</keyword>
<dbReference type="InterPro" id="IPR013022">
    <property type="entry name" value="Xyl_isomerase-like_TIM-brl"/>
</dbReference>
<sequence length="286" mass="31524">MPTATSPQNAARRHFLKLVAGSGLIVSTTMLPGLGFAGQGFRPGLQLFTVRELMQQDVRSTLQLIANLGYQEVEFAGLFDHPASTLAAWLADFKLRAPAGHTLLQPLLSSPSKVLEEALTLGHSYVVLAYLHDHERADGITSYLNLAEQLNRIGEQFQTAGVQLAYHNHDFEFIPTNGTTPYEVLLQQTSAHSLKMELDIYWAAKVQVDMPLLFKQHPGRFPLWHLKDMAADGGFADLGQGIIDFAPIAAQSSLAGLQHAFVERDHTDDLQRTLEQGLQGFSQILL</sequence>
<dbReference type="Gene3D" id="3.20.20.150">
    <property type="entry name" value="Divalent-metal-dependent TIM barrel enzymes"/>
    <property type="match status" value="1"/>
</dbReference>
<keyword evidence="3" id="KW-1185">Reference proteome</keyword>
<dbReference type="Pfam" id="PF01261">
    <property type="entry name" value="AP_endonuc_2"/>
    <property type="match status" value="1"/>
</dbReference>
<dbReference type="GO" id="GO:0016853">
    <property type="term" value="F:isomerase activity"/>
    <property type="evidence" value="ECO:0007669"/>
    <property type="project" value="UniProtKB-KW"/>
</dbReference>
<dbReference type="InterPro" id="IPR036237">
    <property type="entry name" value="Xyl_isomerase-like_sf"/>
</dbReference>
<dbReference type="InterPro" id="IPR006311">
    <property type="entry name" value="TAT_signal"/>
</dbReference>
<reference evidence="2 3" key="1">
    <citation type="submission" date="2023-07" db="EMBL/GenBank/DDBJ databases">
        <title>Alkalimonas sp., MEB108 novel, alkaliphilic bacterium isolated from Lonar Lake, India.</title>
        <authorList>
            <person name="Joshi A."/>
            <person name="Thite S."/>
        </authorList>
    </citation>
    <scope>NUCLEOTIDE SEQUENCE [LARGE SCALE GENOMIC DNA]</scope>
    <source>
        <strain evidence="2 3">MEB108</strain>
    </source>
</reference>
<evidence type="ECO:0000313" key="3">
    <source>
        <dbReference type="Proteomes" id="UP001336314"/>
    </source>
</evidence>
<dbReference type="InterPro" id="IPR050312">
    <property type="entry name" value="IolE/XylAMocC-like"/>
</dbReference>
<dbReference type="SUPFAM" id="SSF51658">
    <property type="entry name" value="Xylose isomerase-like"/>
    <property type="match status" value="1"/>
</dbReference>
<name>A0ABU7J7R2_9GAMM</name>